<dbReference type="PANTHER" id="PTHR24104">
    <property type="entry name" value="E3 UBIQUITIN-PROTEIN LIGASE NHLRC1-RELATED"/>
    <property type="match status" value="1"/>
</dbReference>
<reference evidence="1" key="1">
    <citation type="submission" date="2021-02" db="EMBL/GenBank/DDBJ databases">
        <authorList>
            <person name="Nowell W R."/>
        </authorList>
    </citation>
    <scope>NUCLEOTIDE SEQUENCE</scope>
</reference>
<evidence type="ECO:0000313" key="2">
    <source>
        <dbReference type="EMBL" id="CAF1229668.1"/>
    </source>
</evidence>
<evidence type="ECO:0000313" key="3">
    <source>
        <dbReference type="Proteomes" id="UP000663854"/>
    </source>
</evidence>
<dbReference type="EMBL" id="CAJNOL010000888">
    <property type="protein sequence ID" value="CAF1229668.1"/>
    <property type="molecule type" value="Genomic_DNA"/>
</dbReference>
<dbReference type="InterPro" id="IPR050952">
    <property type="entry name" value="TRIM-NHL_E3_ligases"/>
</dbReference>
<organism evidence="1 3">
    <name type="scientific">Rotaria sordida</name>
    <dbReference type="NCBI Taxonomy" id="392033"/>
    <lineage>
        <taxon>Eukaryota</taxon>
        <taxon>Metazoa</taxon>
        <taxon>Spiralia</taxon>
        <taxon>Gnathifera</taxon>
        <taxon>Rotifera</taxon>
        <taxon>Eurotatoria</taxon>
        <taxon>Bdelloidea</taxon>
        <taxon>Philodinida</taxon>
        <taxon>Philodinidae</taxon>
        <taxon>Rotaria</taxon>
    </lineage>
</organism>
<dbReference type="AlphaFoldDB" id="A0A814L1U5"/>
<sequence length="274" mass="30631">MMSSSSQLRFTSIDSLGSLEFGKSFINQPRGIAYRTSDSLLFIADSKNERVVAFTEDNKLAKIISNYGCKNGLAIMNNDQVVMSDEFQVLILNKDLRLIRTIACDDIDAGLTNYQGICVDKNDLIYVCDQTNRLVKVYDPKTGNIVRFFGNKNLFSSLAYCVSTNEHIYITDPQGSCVHKFTLDGTFVQRFGSETSPNFPQALSSPRGITVYPNTSHLLIADSHNDRLVIFNENGQFQQIITSGIEYPESLAVNKKGDIFVAMNDRIGVFARQK</sequence>
<dbReference type="CDD" id="cd05819">
    <property type="entry name" value="NHL"/>
    <property type="match status" value="1"/>
</dbReference>
<evidence type="ECO:0000313" key="1">
    <source>
        <dbReference type="EMBL" id="CAF1058786.1"/>
    </source>
</evidence>
<dbReference type="PANTHER" id="PTHR24104:SF25">
    <property type="entry name" value="PROTEIN LIN-41"/>
    <property type="match status" value="1"/>
</dbReference>
<accession>A0A814L1U5</accession>
<proteinExistence type="predicted"/>
<comment type="caution">
    <text evidence="1">The sequence shown here is derived from an EMBL/GenBank/DDBJ whole genome shotgun (WGS) entry which is preliminary data.</text>
</comment>
<dbReference type="Proteomes" id="UP000663854">
    <property type="component" value="Unassembled WGS sequence"/>
</dbReference>
<name>A0A814L1U5_9BILA</name>
<keyword evidence="4" id="KW-1185">Reference proteome</keyword>
<protein>
    <submittedName>
        <fullName evidence="1">Uncharacterized protein</fullName>
    </submittedName>
</protein>
<dbReference type="InterPro" id="IPR011042">
    <property type="entry name" value="6-blade_b-propeller_TolB-like"/>
</dbReference>
<dbReference type="GO" id="GO:0008270">
    <property type="term" value="F:zinc ion binding"/>
    <property type="evidence" value="ECO:0007669"/>
    <property type="project" value="UniProtKB-KW"/>
</dbReference>
<gene>
    <name evidence="2" type="ORF">JXQ802_LOCUS25876</name>
    <name evidence="1" type="ORF">PYM288_LOCUS17532</name>
</gene>
<dbReference type="Proteomes" id="UP000663870">
    <property type="component" value="Unassembled WGS sequence"/>
</dbReference>
<evidence type="ECO:0000313" key="4">
    <source>
        <dbReference type="Proteomes" id="UP000663870"/>
    </source>
</evidence>
<dbReference type="Gene3D" id="2.120.10.30">
    <property type="entry name" value="TolB, C-terminal domain"/>
    <property type="match status" value="2"/>
</dbReference>
<dbReference type="EMBL" id="CAJNOH010000498">
    <property type="protein sequence ID" value="CAF1058786.1"/>
    <property type="molecule type" value="Genomic_DNA"/>
</dbReference>
<dbReference type="SUPFAM" id="SSF101898">
    <property type="entry name" value="NHL repeat"/>
    <property type="match status" value="1"/>
</dbReference>